<protein>
    <submittedName>
        <fullName evidence="1">Uncharacterized protein</fullName>
    </submittedName>
</protein>
<dbReference type="EMBL" id="GL883007">
    <property type="protein sequence ID" value="EGG24024.1"/>
    <property type="molecule type" value="Genomic_DNA"/>
</dbReference>
<sequence length="128" mass="14982">MQDNNNNYDDDKDVFWDEYEDDEDKDVVVPNEFVNGKDIESDPYTSRMLYESSMDIIKGREQQKNLNNANGTDGNYVYSYLPIFGGSILYALKNYVNVQDPINVGRITKDHIFAEKLYINSRENQKKF</sequence>
<dbReference type="KEGG" id="dfa:DFA_06162"/>
<gene>
    <name evidence="1" type="ORF">DFA_06162</name>
</gene>
<proteinExistence type="predicted"/>
<dbReference type="AlphaFoldDB" id="F4PKA0"/>
<dbReference type="RefSeq" id="XP_004361875.1">
    <property type="nucleotide sequence ID" value="XM_004361818.1"/>
</dbReference>
<evidence type="ECO:0000313" key="2">
    <source>
        <dbReference type="Proteomes" id="UP000007797"/>
    </source>
</evidence>
<reference evidence="2" key="1">
    <citation type="journal article" date="2011" name="Genome Res.">
        <title>Phylogeny-wide analysis of social amoeba genomes highlights ancient origins for complex intercellular communication.</title>
        <authorList>
            <person name="Heidel A.J."/>
            <person name="Lawal H.M."/>
            <person name="Felder M."/>
            <person name="Schilde C."/>
            <person name="Helps N.R."/>
            <person name="Tunggal B."/>
            <person name="Rivero F."/>
            <person name="John U."/>
            <person name="Schleicher M."/>
            <person name="Eichinger L."/>
            <person name="Platzer M."/>
            <person name="Noegel A.A."/>
            <person name="Schaap P."/>
            <person name="Gloeckner G."/>
        </authorList>
    </citation>
    <scope>NUCLEOTIDE SEQUENCE [LARGE SCALE GENOMIC DNA]</scope>
    <source>
        <strain evidence="2">SH3</strain>
    </source>
</reference>
<accession>F4PKA0</accession>
<dbReference type="GeneID" id="14876478"/>
<evidence type="ECO:0000313" key="1">
    <source>
        <dbReference type="EMBL" id="EGG24024.1"/>
    </source>
</evidence>
<dbReference type="Proteomes" id="UP000007797">
    <property type="component" value="Unassembled WGS sequence"/>
</dbReference>
<name>F4PKA0_CACFS</name>
<organism evidence="1 2">
    <name type="scientific">Cavenderia fasciculata</name>
    <name type="common">Slime mold</name>
    <name type="synonym">Dictyostelium fasciculatum</name>
    <dbReference type="NCBI Taxonomy" id="261658"/>
    <lineage>
        <taxon>Eukaryota</taxon>
        <taxon>Amoebozoa</taxon>
        <taxon>Evosea</taxon>
        <taxon>Eumycetozoa</taxon>
        <taxon>Dictyostelia</taxon>
        <taxon>Acytosteliales</taxon>
        <taxon>Cavenderiaceae</taxon>
        <taxon>Cavenderia</taxon>
    </lineage>
</organism>
<keyword evidence="2" id="KW-1185">Reference proteome</keyword>